<gene>
    <name evidence="2" type="ORF">S06H3_15234</name>
</gene>
<feature type="domain" description="Aldehyde ferredoxin oxidoreductase C-terminal" evidence="1">
    <location>
        <begin position="3"/>
        <end position="295"/>
    </location>
</feature>
<dbReference type="AlphaFoldDB" id="X1MQJ9"/>
<dbReference type="GO" id="GO:0051536">
    <property type="term" value="F:iron-sulfur cluster binding"/>
    <property type="evidence" value="ECO:0007669"/>
    <property type="project" value="InterPro"/>
</dbReference>
<protein>
    <recommendedName>
        <fullName evidence="1">Aldehyde ferredoxin oxidoreductase C-terminal domain-containing protein</fullName>
    </recommendedName>
</protein>
<comment type="caution">
    <text evidence="2">The sequence shown here is derived from an EMBL/GenBank/DDBJ whole genome shotgun (WGS) entry which is preliminary data.</text>
</comment>
<reference evidence="2" key="1">
    <citation type="journal article" date="2014" name="Front. Microbiol.">
        <title>High frequency of phylogenetically diverse reductive dehalogenase-homologous genes in deep subseafloor sedimentary metagenomes.</title>
        <authorList>
            <person name="Kawai M."/>
            <person name="Futagami T."/>
            <person name="Toyoda A."/>
            <person name="Takaki Y."/>
            <person name="Nishi S."/>
            <person name="Hori S."/>
            <person name="Arai W."/>
            <person name="Tsubouchi T."/>
            <person name="Morono Y."/>
            <person name="Uchiyama I."/>
            <person name="Ito T."/>
            <person name="Fujiyama A."/>
            <person name="Inagaki F."/>
            <person name="Takami H."/>
        </authorList>
    </citation>
    <scope>NUCLEOTIDE SEQUENCE</scope>
    <source>
        <strain evidence="2">Expedition CK06-06</strain>
    </source>
</reference>
<dbReference type="PANTHER" id="PTHR30038:SF0">
    <property type="entry name" value="TUNGSTEN-CONTAINING ALDEHYDE FERREDOXIN OXIDOREDUCTASE"/>
    <property type="match status" value="1"/>
</dbReference>
<dbReference type="GO" id="GO:0009055">
    <property type="term" value="F:electron transfer activity"/>
    <property type="evidence" value="ECO:0007669"/>
    <property type="project" value="InterPro"/>
</dbReference>
<evidence type="ECO:0000313" key="2">
    <source>
        <dbReference type="EMBL" id="GAI08649.1"/>
    </source>
</evidence>
<proteinExistence type="predicted"/>
<name>X1MQJ9_9ZZZZ</name>
<dbReference type="SUPFAM" id="SSF48310">
    <property type="entry name" value="Aldehyde ferredoxin oxidoreductase, C-terminal domains"/>
    <property type="match status" value="1"/>
</dbReference>
<dbReference type="Pfam" id="PF01314">
    <property type="entry name" value="AFOR_C"/>
    <property type="match status" value="1"/>
</dbReference>
<dbReference type="InterPro" id="IPR013985">
    <property type="entry name" value="Ald_Fedxn_OxRdtase_dom3"/>
</dbReference>
<dbReference type="GO" id="GO:0016625">
    <property type="term" value="F:oxidoreductase activity, acting on the aldehyde or oxo group of donors, iron-sulfur protein as acceptor"/>
    <property type="evidence" value="ECO:0007669"/>
    <property type="project" value="InterPro"/>
</dbReference>
<dbReference type="EMBL" id="BARV01007486">
    <property type="protein sequence ID" value="GAI08649.1"/>
    <property type="molecule type" value="Genomic_DNA"/>
</dbReference>
<evidence type="ECO:0000259" key="1">
    <source>
        <dbReference type="Pfam" id="PF01314"/>
    </source>
</evidence>
<accession>X1MQJ9</accession>
<dbReference type="InterPro" id="IPR036021">
    <property type="entry name" value="Tungsten_al_ferr_oxy-like_C"/>
</dbReference>
<sequence>MAVFTFFVLNEDVDAAVHADYLCNEYGLDTISTGAVIAFAMDCCDNGIIGSQEAGGLDLTWGNAETVIELVKRISSRDGLGRVLGEGVRRASQQIGRGSDMLAIHIKGLEGPAHDARSGKSQAIAYGLSNRGMCHIHPLETGDYDSLKNDFGLIPYGIPDPKTVDRFAEEGKGEIVKKLQDFGVVPDILGFCKFYVYVGLGLGELAGMISALTGWDIDGRELLSVGERVYDLQRMFNTREGIRKTDDMLPERCLKLPEFGKYASVKECEIKNLSRMLEECYQARGWSTETGVPLKGAT</sequence>
<organism evidence="2">
    <name type="scientific">marine sediment metagenome</name>
    <dbReference type="NCBI Taxonomy" id="412755"/>
    <lineage>
        <taxon>unclassified sequences</taxon>
        <taxon>metagenomes</taxon>
        <taxon>ecological metagenomes</taxon>
    </lineage>
</organism>
<dbReference type="Gene3D" id="1.10.599.10">
    <property type="entry name" value="Aldehyde Ferredoxin Oxidoreductase Protein, subunit A, domain 3"/>
    <property type="match status" value="1"/>
</dbReference>
<dbReference type="InterPro" id="IPR051919">
    <property type="entry name" value="W-dependent_AOR"/>
</dbReference>
<dbReference type="PANTHER" id="PTHR30038">
    <property type="entry name" value="ALDEHYDE FERREDOXIN OXIDOREDUCTASE"/>
    <property type="match status" value="1"/>
</dbReference>
<dbReference type="InterPro" id="IPR001203">
    <property type="entry name" value="OxRdtase_Ald_Fedxn_C"/>
</dbReference>